<proteinExistence type="predicted"/>
<evidence type="ECO:0000256" key="1">
    <source>
        <dbReference type="SAM" id="SignalP"/>
    </source>
</evidence>
<keyword evidence="1" id="KW-0732">Signal</keyword>
<keyword evidence="3" id="KW-1185">Reference proteome</keyword>
<name>A0ABR4APA3_9LECA</name>
<evidence type="ECO:0000313" key="2">
    <source>
        <dbReference type="EMBL" id="KAL2047563.1"/>
    </source>
</evidence>
<dbReference type="PANTHER" id="PTHR39599">
    <property type="entry name" value="GPI-ANCHORED PROTEIN (EUROFUNG)-RELATED-RELATED"/>
    <property type="match status" value="1"/>
</dbReference>
<comment type="caution">
    <text evidence="2">The sequence shown here is derived from an EMBL/GenBank/DDBJ whole genome shotgun (WGS) entry which is preliminary data.</text>
</comment>
<feature type="chain" id="PRO_5045595510" description="GPI-anchored protein" evidence="1">
    <location>
        <begin position="21"/>
        <end position="253"/>
    </location>
</feature>
<gene>
    <name evidence="2" type="ORF">ABVK25_011421</name>
</gene>
<feature type="signal peptide" evidence="1">
    <location>
        <begin position="1"/>
        <end position="20"/>
    </location>
</feature>
<reference evidence="2 3" key="1">
    <citation type="submission" date="2024-09" db="EMBL/GenBank/DDBJ databases">
        <title>Rethinking Asexuality: The Enigmatic Case of Functional Sexual Genes in Lepraria (Stereocaulaceae).</title>
        <authorList>
            <person name="Doellman M."/>
            <person name="Sun Y."/>
            <person name="Barcenas-Pena A."/>
            <person name="Lumbsch H.T."/>
            <person name="Grewe F."/>
        </authorList>
    </citation>
    <scope>NUCLEOTIDE SEQUENCE [LARGE SCALE GENOMIC DNA]</scope>
    <source>
        <strain evidence="2 3">Grewe 0041</strain>
    </source>
</reference>
<evidence type="ECO:0000313" key="3">
    <source>
        <dbReference type="Proteomes" id="UP001590951"/>
    </source>
</evidence>
<organism evidence="2 3">
    <name type="scientific">Lepraria finkii</name>
    <dbReference type="NCBI Taxonomy" id="1340010"/>
    <lineage>
        <taxon>Eukaryota</taxon>
        <taxon>Fungi</taxon>
        <taxon>Dikarya</taxon>
        <taxon>Ascomycota</taxon>
        <taxon>Pezizomycotina</taxon>
        <taxon>Lecanoromycetes</taxon>
        <taxon>OSLEUM clade</taxon>
        <taxon>Lecanoromycetidae</taxon>
        <taxon>Lecanorales</taxon>
        <taxon>Lecanorineae</taxon>
        <taxon>Stereocaulaceae</taxon>
        <taxon>Lepraria</taxon>
    </lineage>
</organism>
<dbReference type="Proteomes" id="UP001590951">
    <property type="component" value="Unassembled WGS sequence"/>
</dbReference>
<accession>A0ABR4APA3</accession>
<evidence type="ECO:0008006" key="4">
    <source>
        <dbReference type="Google" id="ProtNLM"/>
    </source>
</evidence>
<dbReference type="PANTHER" id="PTHR39599:SF1">
    <property type="entry name" value="GPI-ANCHORED PROTEIN (EUROFUNG)"/>
    <property type="match status" value="1"/>
</dbReference>
<dbReference type="EMBL" id="JBHFEH010000097">
    <property type="protein sequence ID" value="KAL2047563.1"/>
    <property type="molecule type" value="Genomic_DNA"/>
</dbReference>
<protein>
    <recommendedName>
        <fullName evidence="4">GPI-anchored protein</fullName>
    </recommendedName>
</protein>
<sequence>MCKLTLYILPLLLSLPTALTVQYSPFFAPDLSEPASYNGLINLDLFRRDSKCSNSCAMNRAACCPKNTDCSLDESGNIGCCPKGAACTGSLGEGGAATTSAPAAATGKGAKVAAITHAITASSTVSNSFYPYPYLPTAYPDAAECTSSFSACQLESAKCTGLLEGGGMAVTISGPGGGVTQAGAMMPASAESICSSLSVEACHGLSLAGCSTLGAAAKTSKGNSFVVGSANAAPTRCAALYGIGVGVAVGLAG</sequence>